<name>A0A3T0E742_9PROT</name>
<sequence length="43" mass="4730">MGHPGSRPRGQTGATLATTRTGRQDHSTVTLRLAGKTRYEHRL</sequence>
<evidence type="ECO:0000313" key="2">
    <source>
        <dbReference type="EMBL" id="AZU03080.1"/>
    </source>
</evidence>
<reference evidence="2 3" key="1">
    <citation type="submission" date="2016-12" db="EMBL/GenBank/DDBJ databases">
        <title>The genome of dimorphic prosthecate Glycocaulis alkaliphilus 6b-8t, isolated from crude oil dictates its adaptability in petroleum environments.</title>
        <authorList>
            <person name="Wu X.-L."/>
            <person name="Geng S."/>
        </authorList>
    </citation>
    <scope>NUCLEOTIDE SEQUENCE [LARGE SCALE GENOMIC DNA]</scope>
    <source>
        <strain evidence="2 3">6B-8</strain>
    </source>
</reference>
<protein>
    <submittedName>
        <fullName evidence="2">Uncharacterized protein</fullName>
    </submittedName>
</protein>
<feature type="compositionally biased region" description="Low complexity" evidence="1">
    <location>
        <begin position="9"/>
        <end position="21"/>
    </location>
</feature>
<dbReference type="EMBL" id="CP018911">
    <property type="protein sequence ID" value="AZU03080.1"/>
    <property type="molecule type" value="Genomic_DNA"/>
</dbReference>
<feature type="region of interest" description="Disordered" evidence="1">
    <location>
        <begin position="1"/>
        <end position="29"/>
    </location>
</feature>
<evidence type="ECO:0000313" key="3">
    <source>
        <dbReference type="Proteomes" id="UP000286954"/>
    </source>
</evidence>
<accession>A0A3T0E742</accession>
<organism evidence="2 3">
    <name type="scientific">Glycocaulis alkaliphilus</name>
    <dbReference type="NCBI Taxonomy" id="1434191"/>
    <lineage>
        <taxon>Bacteria</taxon>
        <taxon>Pseudomonadati</taxon>
        <taxon>Pseudomonadota</taxon>
        <taxon>Alphaproteobacteria</taxon>
        <taxon>Maricaulales</taxon>
        <taxon>Maricaulaceae</taxon>
        <taxon>Glycocaulis</taxon>
    </lineage>
</organism>
<dbReference type="KEGG" id="gak:X907_0533"/>
<dbReference type="AlphaFoldDB" id="A0A3T0E742"/>
<gene>
    <name evidence="2" type="ORF">X907_0533</name>
</gene>
<keyword evidence="3" id="KW-1185">Reference proteome</keyword>
<dbReference type="Proteomes" id="UP000286954">
    <property type="component" value="Chromosome"/>
</dbReference>
<proteinExistence type="predicted"/>
<evidence type="ECO:0000256" key="1">
    <source>
        <dbReference type="SAM" id="MobiDB-lite"/>
    </source>
</evidence>